<sequence>MSTGAMGTLLAQQPFSFTGLHTIGKIFFILDLVLFVLFTALITTRFCMNKGALTLSLHHPQESFYFGTFWVSIALILYCIQEYGVPACGPWLVKTLEVCYWTYAGLALLVVIFQYHVIFDVEQLAIEDVMPTWILPAYPFLILGPLASVLEYSQPQESALPILIGGIVFQGLGWCMSFFMYTLYFTRLISKSLPDEPKRPGMYVAVGPAAYTSITLVALGTQAQHVVPPTYLSITSVPTGDLWKALGVPTGIFLWLLAFWFFAQATVSVVRGWKAMHFTNSWWAFIFPNVGLTIAAIQIGDVLGSDGIKGVTSAASVVLVVVWLVVAGMCARAVWRGEICWPGKDEDAGEAHTGLEEEMKRE</sequence>
<dbReference type="AlphaFoldDB" id="A0A9P4HTM9"/>
<evidence type="ECO:0000313" key="6">
    <source>
        <dbReference type="EMBL" id="KAF2085401.1"/>
    </source>
</evidence>
<dbReference type="OrthoDB" id="2901184at2759"/>
<dbReference type="CDD" id="cd09317">
    <property type="entry name" value="TDT_Mae1_like"/>
    <property type="match status" value="1"/>
</dbReference>
<evidence type="ECO:0000256" key="5">
    <source>
        <dbReference type="SAM" id="Phobius"/>
    </source>
</evidence>
<evidence type="ECO:0000256" key="3">
    <source>
        <dbReference type="ARBA" id="ARBA00022989"/>
    </source>
</evidence>
<evidence type="ECO:0000256" key="4">
    <source>
        <dbReference type="ARBA" id="ARBA00023136"/>
    </source>
</evidence>
<protein>
    <submittedName>
        <fullName evidence="6">C4-dicarboxylate transporter/malic acid transport protein</fullName>
    </submittedName>
</protein>
<organism evidence="6 7">
    <name type="scientific">Saccharata proteae CBS 121410</name>
    <dbReference type="NCBI Taxonomy" id="1314787"/>
    <lineage>
        <taxon>Eukaryota</taxon>
        <taxon>Fungi</taxon>
        <taxon>Dikarya</taxon>
        <taxon>Ascomycota</taxon>
        <taxon>Pezizomycotina</taxon>
        <taxon>Dothideomycetes</taxon>
        <taxon>Dothideomycetes incertae sedis</taxon>
        <taxon>Botryosphaeriales</taxon>
        <taxon>Saccharataceae</taxon>
        <taxon>Saccharata</taxon>
    </lineage>
</organism>
<comment type="subcellular location">
    <subcellularLocation>
        <location evidence="1">Membrane</location>
        <topology evidence="1">Multi-pass membrane protein</topology>
    </subcellularLocation>
</comment>
<feature type="transmembrane region" description="Helical" evidence="5">
    <location>
        <begin position="130"/>
        <end position="150"/>
    </location>
</feature>
<feature type="transmembrane region" description="Helical" evidence="5">
    <location>
        <begin position="311"/>
        <end position="335"/>
    </location>
</feature>
<evidence type="ECO:0000313" key="7">
    <source>
        <dbReference type="Proteomes" id="UP000799776"/>
    </source>
</evidence>
<keyword evidence="7" id="KW-1185">Reference proteome</keyword>
<feature type="transmembrane region" description="Helical" evidence="5">
    <location>
        <begin position="282"/>
        <end position="299"/>
    </location>
</feature>
<dbReference type="InterPro" id="IPR004695">
    <property type="entry name" value="SLAC1/Mae1/Ssu1/TehA"/>
</dbReference>
<dbReference type="Pfam" id="PF03595">
    <property type="entry name" value="SLAC1"/>
    <property type="match status" value="1"/>
</dbReference>
<dbReference type="EMBL" id="ML978731">
    <property type="protein sequence ID" value="KAF2085401.1"/>
    <property type="molecule type" value="Genomic_DNA"/>
</dbReference>
<evidence type="ECO:0000256" key="1">
    <source>
        <dbReference type="ARBA" id="ARBA00004141"/>
    </source>
</evidence>
<dbReference type="GO" id="GO:0015140">
    <property type="term" value="F:malate transmembrane transporter activity"/>
    <property type="evidence" value="ECO:0007669"/>
    <property type="project" value="InterPro"/>
</dbReference>
<feature type="transmembrane region" description="Helical" evidence="5">
    <location>
        <begin position="63"/>
        <end position="80"/>
    </location>
</feature>
<reference evidence="6" key="1">
    <citation type="journal article" date="2020" name="Stud. Mycol.">
        <title>101 Dothideomycetes genomes: a test case for predicting lifestyles and emergence of pathogens.</title>
        <authorList>
            <person name="Haridas S."/>
            <person name="Albert R."/>
            <person name="Binder M."/>
            <person name="Bloem J."/>
            <person name="Labutti K."/>
            <person name="Salamov A."/>
            <person name="Andreopoulos B."/>
            <person name="Baker S."/>
            <person name="Barry K."/>
            <person name="Bills G."/>
            <person name="Bluhm B."/>
            <person name="Cannon C."/>
            <person name="Castanera R."/>
            <person name="Culley D."/>
            <person name="Daum C."/>
            <person name="Ezra D."/>
            <person name="Gonzalez J."/>
            <person name="Henrissat B."/>
            <person name="Kuo A."/>
            <person name="Liang C."/>
            <person name="Lipzen A."/>
            <person name="Lutzoni F."/>
            <person name="Magnuson J."/>
            <person name="Mondo S."/>
            <person name="Nolan M."/>
            <person name="Ohm R."/>
            <person name="Pangilinan J."/>
            <person name="Park H.-J."/>
            <person name="Ramirez L."/>
            <person name="Alfaro M."/>
            <person name="Sun H."/>
            <person name="Tritt A."/>
            <person name="Yoshinaga Y."/>
            <person name="Zwiers L.-H."/>
            <person name="Turgeon B."/>
            <person name="Goodwin S."/>
            <person name="Spatafora J."/>
            <person name="Crous P."/>
            <person name="Grigoriev I."/>
        </authorList>
    </citation>
    <scope>NUCLEOTIDE SEQUENCE</scope>
    <source>
        <strain evidence="6">CBS 121410</strain>
    </source>
</reference>
<dbReference type="Proteomes" id="UP000799776">
    <property type="component" value="Unassembled WGS sequence"/>
</dbReference>
<name>A0A9P4HTM9_9PEZI</name>
<evidence type="ECO:0000256" key="2">
    <source>
        <dbReference type="ARBA" id="ARBA00022692"/>
    </source>
</evidence>
<feature type="transmembrane region" description="Helical" evidence="5">
    <location>
        <begin position="100"/>
        <end position="118"/>
    </location>
</feature>
<feature type="transmembrane region" description="Helical" evidence="5">
    <location>
        <begin position="162"/>
        <end position="181"/>
    </location>
</feature>
<dbReference type="PANTHER" id="PTHR31162:SF0">
    <property type="entry name" value="MALIC ACID TRANSPORT PROTEIN"/>
    <property type="match status" value="1"/>
</dbReference>
<dbReference type="GO" id="GO:0016020">
    <property type="term" value="C:membrane"/>
    <property type="evidence" value="ECO:0007669"/>
    <property type="project" value="UniProtKB-SubCell"/>
</dbReference>
<keyword evidence="4 5" id="KW-0472">Membrane</keyword>
<feature type="transmembrane region" description="Helical" evidence="5">
    <location>
        <begin position="252"/>
        <end position="270"/>
    </location>
</feature>
<keyword evidence="3 5" id="KW-1133">Transmembrane helix</keyword>
<feature type="transmembrane region" description="Helical" evidence="5">
    <location>
        <begin position="202"/>
        <end position="223"/>
    </location>
</feature>
<keyword evidence="2 5" id="KW-0812">Transmembrane</keyword>
<proteinExistence type="predicted"/>
<comment type="caution">
    <text evidence="6">The sequence shown here is derived from an EMBL/GenBank/DDBJ whole genome shotgun (WGS) entry which is preliminary data.</text>
</comment>
<dbReference type="Gene3D" id="1.50.10.150">
    <property type="entry name" value="Voltage-dependent anion channel"/>
    <property type="match status" value="1"/>
</dbReference>
<dbReference type="PANTHER" id="PTHR31162">
    <property type="entry name" value="MALIC ACID TRANSPORT PROTEIN-RELATED"/>
    <property type="match status" value="1"/>
</dbReference>
<accession>A0A9P4HTM9</accession>
<dbReference type="InterPro" id="IPR038665">
    <property type="entry name" value="Voltage-dep_anion_channel_sf"/>
</dbReference>
<gene>
    <name evidence="6" type="ORF">K490DRAFT_46885</name>
</gene>
<dbReference type="InterPro" id="IPR030185">
    <property type="entry name" value="Mae1"/>
</dbReference>
<feature type="transmembrane region" description="Helical" evidence="5">
    <location>
        <begin position="20"/>
        <end position="42"/>
    </location>
</feature>